<sequence length="120" mass="12233">MPNTVAAAELPSTVRQDFVFAAARWWDEGKGGALLDAAAGRIGWPVQAAGACRGPKGQAFHFAHAQAPGPLPHAGRGADAPRGDLRLAVPLRAFRPCGAGGRAGGGGALVLADVPTYREI</sequence>
<gene>
    <name evidence="1" type="ORF">ACFOD3_02815</name>
</gene>
<dbReference type="EMBL" id="JBHRSB010000001">
    <property type="protein sequence ID" value="MFC2998806.1"/>
    <property type="molecule type" value="Genomic_DNA"/>
</dbReference>
<keyword evidence="2" id="KW-1185">Reference proteome</keyword>
<proteinExistence type="predicted"/>
<dbReference type="Proteomes" id="UP001595420">
    <property type="component" value="Unassembled WGS sequence"/>
</dbReference>
<comment type="caution">
    <text evidence="1">The sequence shown here is derived from an EMBL/GenBank/DDBJ whole genome shotgun (WGS) entry which is preliminary data.</text>
</comment>
<protein>
    <submittedName>
        <fullName evidence="1">Uncharacterized protein</fullName>
    </submittedName>
</protein>
<name>A0ABV7BPJ0_9PROT</name>
<accession>A0ABV7BPJ0</accession>
<reference evidence="2" key="1">
    <citation type="journal article" date="2019" name="Int. J. Syst. Evol. Microbiol.">
        <title>The Global Catalogue of Microorganisms (GCM) 10K type strain sequencing project: providing services to taxonomists for standard genome sequencing and annotation.</title>
        <authorList>
            <consortium name="The Broad Institute Genomics Platform"/>
            <consortium name="The Broad Institute Genome Sequencing Center for Infectious Disease"/>
            <person name="Wu L."/>
            <person name="Ma J."/>
        </authorList>
    </citation>
    <scope>NUCLEOTIDE SEQUENCE [LARGE SCALE GENOMIC DNA]</scope>
    <source>
        <strain evidence="2">CGMCC 1.16855</strain>
    </source>
</reference>
<evidence type="ECO:0000313" key="2">
    <source>
        <dbReference type="Proteomes" id="UP001595420"/>
    </source>
</evidence>
<evidence type="ECO:0000313" key="1">
    <source>
        <dbReference type="EMBL" id="MFC2998806.1"/>
    </source>
</evidence>
<dbReference type="RefSeq" id="WP_216834408.1">
    <property type="nucleotide sequence ID" value="NZ_JAFNJS010000001.1"/>
</dbReference>
<organism evidence="1 2">
    <name type="scientific">Falsiroseomonas tokyonensis</name>
    <dbReference type="NCBI Taxonomy" id="430521"/>
    <lineage>
        <taxon>Bacteria</taxon>
        <taxon>Pseudomonadati</taxon>
        <taxon>Pseudomonadota</taxon>
        <taxon>Alphaproteobacteria</taxon>
        <taxon>Acetobacterales</taxon>
        <taxon>Roseomonadaceae</taxon>
        <taxon>Falsiroseomonas</taxon>
    </lineage>
</organism>